<gene>
    <name evidence="2" type="ORF">ACFQB0_00885</name>
</gene>
<organism evidence="2 3">
    <name type="scientific">Luethyella okanaganae</name>
    <dbReference type="NCBI Taxonomy" id="69372"/>
    <lineage>
        <taxon>Bacteria</taxon>
        <taxon>Bacillati</taxon>
        <taxon>Actinomycetota</taxon>
        <taxon>Actinomycetes</taxon>
        <taxon>Micrococcales</taxon>
        <taxon>Microbacteriaceae</taxon>
        <taxon>Luethyella</taxon>
    </lineage>
</organism>
<dbReference type="Proteomes" id="UP001596306">
    <property type="component" value="Unassembled WGS sequence"/>
</dbReference>
<proteinExistence type="predicted"/>
<dbReference type="RefSeq" id="WP_386726382.1">
    <property type="nucleotide sequence ID" value="NZ_JBHSTP010000001.1"/>
</dbReference>
<protein>
    <submittedName>
        <fullName evidence="2">DUF4012 domain-containing protein</fullName>
    </submittedName>
</protein>
<sequence>MSSRAAGGAMRARRPLVRSARLWVPLGVFVAFVIGGGLGAWTLYQAANDVRADLEAARAELATAQSAVAAGDTTRLVGSVDAAVASADKAVIGTRGWLWALGEAIPGLGENFRAVRVIAESTQTVTAEVGQPGVAIVARLSSPIDPATGGFDVTVIREARDLTATTEQTFDRVVADLGTLDADATIGQIASAAEEFVSLIDSARSALPPIEAGISAASMILGVDGPRTIDLAFMNSAEASGLGGGPSAQMLMSADEGHLSFGQQPSSASFRNGVDLGLPIEDPVRQLYNTILTDNINASTSRPDLPYSASILNAWLQRDLGVTVDGIVLADPMALAAILSVTGPVALPDGTQLDAGNAVSMLLNEAYLRFSDPLDQDAFFKAAAFAVFEKLLSGGFELRPMLSALTTAANNGSLMVWSADPVVQSALDGTRLQGTLPTSNADASVIGVYFRDRSSSKSSYYLSTATTVTTNTCAPEAPTYTVEVTLGISLPPGVELPPYAYSQLYDFWRTEVFVYGPVGGSGTAATIPVPARSGETGPAVDDLGRPVVKFTIDSDDGQQATVSATFAGRPGDVYAPTEVRTTPMINPTTVTLVQANCG</sequence>
<keyword evidence="3" id="KW-1185">Reference proteome</keyword>
<dbReference type="InterPro" id="IPR025101">
    <property type="entry name" value="DUF4012"/>
</dbReference>
<evidence type="ECO:0000313" key="2">
    <source>
        <dbReference type="EMBL" id="MFC6354668.1"/>
    </source>
</evidence>
<keyword evidence="1" id="KW-0812">Transmembrane</keyword>
<feature type="transmembrane region" description="Helical" evidence="1">
    <location>
        <begin position="20"/>
        <end position="44"/>
    </location>
</feature>
<evidence type="ECO:0000256" key="1">
    <source>
        <dbReference type="SAM" id="Phobius"/>
    </source>
</evidence>
<keyword evidence="1" id="KW-0472">Membrane</keyword>
<dbReference type="EMBL" id="JBHSTP010000001">
    <property type="protein sequence ID" value="MFC6354668.1"/>
    <property type="molecule type" value="Genomic_DNA"/>
</dbReference>
<accession>A0ABW1VCV9</accession>
<keyword evidence="1" id="KW-1133">Transmembrane helix</keyword>
<reference evidence="3" key="1">
    <citation type="journal article" date="2019" name="Int. J. Syst. Evol. Microbiol.">
        <title>The Global Catalogue of Microorganisms (GCM) 10K type strain sequencing project: providing services to taxonomists for standard genome sequencing and annotation.</title>
        <authorList>
            <consortium name="The Broad Institute Genomics Platform"/>
            <consortium name="The Broad Institute Genome Sequencing Center for Infectious Disease"/>
            <person name="Wu L."/>
            <person name="Ma J."/>
        </authorList>
    </citation>
    <scope>NUCLEOTIDE SEQUENCE [LARGE SCALE GENOMIC DNA]</scope>
    <source>
        <strain evidence="3">CCUG 43304</strain>
    </source>
</reference>
<comment type="caution">
    <text evidence="2">The sequence shown here is derived from an EMBL/GenBank/DDBJ whole genome shotgun (WGS) entry which is preliminary data.</text>
</comment>
<name>A0ABW1VCV9_9MICO</name>
<evidence type="ECO:0000313" key="3">
    <source>
        <dbReference type="Proteomes" id="UP001596306"/>
    </source>
</evidence>
<dbReference type="Pfam" id="PF13196">
    <property type="entry name" value="DUF4012"/>
    <property type="match status" value="1"/>
</dbReference>